<protein>
    <recommendedName>
        <fullName evidence="3">Pherophorin domain-containing protein</fullName>
    </recommendedName>
</protein>
<evidence type="ECO:0000313" key="2">
    <source>
        <dbReference type="Proteomes" id="UP000075714"/>
    </source>
</evidence>
<evidence type="ECO:0000313" key="1">
    <source>
        <dbReference type="EMBL" id="KXZ55086.1"/>
    </source>
</evidence>
<dbReference type="STRING" id="33097.A0A150GYV2"/>
<reference evidence="2" key="1">
    <citation type="journal article" date="2016" name="Nat. Commun.">
        <title>The Gonium pectorale genome demonstrates co-option of cell cycle regulation during the evolution of multicellularity.</title>
        <authorList>
            <person name="Hanschen E.R."/>
            <person name="Marriage T.N."/>
            <person name="Ferris P.J."/>
            <person name="Hamaji T."/>
            <person name="Toyoda A."/>
            <person name="Fujiyama A."/>
            <person name="Neme R."/>
            <person name="Noguchi H."/>
            <person name="Minakuchi Y."/>
            <person name="Suzuki M."/>
            <person name="Kawai-Toyooka H."/>
            <person name="Smith D.R."/>
            <person name="Sparks H."/>
            <person name="Anderson J."/>
            <person name="Bakaric R."/>
            <person name="Luria V."/>
            <person name="Karger A."/>
            <person name="Kirschner M.W."/>
            <person name="Durand P.M."/>
            <person name="Michod R.E."/>
            <person name="Nozaki H."/>
            <person name="Olson B.J."/>
        </authorList>
    </citation>
    <scope>NUCLEOTIDE SEQUENCE [LARGE SCALE GENOMIC DNA]</scope>
    <source>
        <strain evidence="2">NIES-2863</strain>
    </source>
</reference>
<keyword evidence="2" id="KW-1185">Reference proteome</keyword>
<dbReference type="Proteomes" id="UP000075714">
    <property type="component" value="Unassembled WGS sequence"/>
</dbReference>
<name>A0A150GYV2_GONPE</name>
<sequence length="203" mass="23014">MLDVDCRVSSDGIVISDGEQFPFGYFNSGLCSCNTAPYEIRFGDNVVFEGQTYYTFRLFPRPCDESIMMYGKPICSSLRSVVNKIAFRLTNSSATCFNDTRPLPTLDKAENARVVRFWNDTARRPEPWLPARVGMTYSGKSVELYVYGLKYSYDWGYFMVLACRNAPSFASVCKRTAQNLCLYAFVDTPGHKYVSVCRTQGLI</sequence>
<proteinExistence type="predicted"/>
<dbReference type="EMBL" id="LSYV01000004">
    <property type="protein sequence ID" value="KXZ55086.1"/>
    <property type="molecule type" value="Genomic_DNA"/>
</dbReference>
<dbReference type="PROSITE" id="PS51257">
    <property type="entry name" value="PROKAR_LIPOPROTEIN"/>
    <property type="match status" value="1"/>
</dbReference>
<accession>A0A150GYV2</accession>
<dbReference type="OrthoDB" id="540540at2759"/>
<comment type="caution">
    <text evidence="1">The sequence shown here is derived from an EMBL/GenBank/DDBJ whole genome shotgun (WGS) entry which is preliminary data.</text>
</comment>
<gene>
    <name evidence="1" type="ORF">GPECTOR_3g241</name>
</gene>
<dbReference type="AlphaFoldDB" id="A0A150GYV2"/>
<organism evidence="1 2">
    <name type="scientific">Gonium pectorale</name>
    <name type="common">Green alga</name>
    <dbReference type="NCBI Taxonomy" id="33097"/>
    <lineage>
        <taxon>Eukaryota</taxon>
        <taxon>Viridiplantae</taxon>
        <taxon>Chlorophyta</taxon>
        <taxon>core chlorophytes</taxon>
        <taxon>Chlorophyceae</taxon>
        <taxon>CS clade</taxon>
        <taxon>Chlamydomonadales</taxon>
        <taxon>Volvocaceae</taxon>
        <taxon>Gonium</taxon>
    </lineage>
</organism>
<evidence type="ECO:0008006" key="3">
    <source>
        <dbReference type="Google" id="ProtNLM"/>
    </source>
</evidence>